<keyword evidence="8" id="KW-1185">Reference proteome</keyword>
<dbReference type="Proteomes" id="UP000625735">
    <property type="component" value="Unassembled WGS sequence"/>
</dbReference>
<evidence type="ECO:0000313" key="7">
    <source>
        <dbReference type="EMBL" id="GGD33769.1"/>
    </source>
</evidence>
<feature type="transmembrane region" description="Helical" evidence="5">
    <location>
        <begin position="97"/>
        <end position="115"/>
    </location>
</feature>
<dbReference type="InterPro" id="IPR010432">
    <property type="entry name" value="RDD"/>
</dbReference>
<protein>
    <recommendedName>
        <fullName evidence="6">RDD domain-containing protein</fullName>
    </recommendedName>
</protein>
<feature type="transmembrane region" description="Helical" evidence="5">
    <location>
        <begin position="45"/>
        <end position="62"/>
    </location>
</feature>
<dbReference type="RefSeq" id="WP_188362897.1">
    <property type="nucleotide sequence ID" value="NZ_BMFG01000011.1"/>
</dbReference>
<organism evidence="7 8">
    <name type="scientific">Flavobacterium orientale</name>
    <dbReference type="NCBI Taxonomy" id="1756020"/>
    <lineage>
        <taxon>Bacteria</taxon>
        <taxon>Pseudomonadati</taxon>
        <taxon>Bacteroidota</taxon>
        <taxon>Flavobacteriia</taxon>
        <taxon>Flavobacteriales</taxon>
        <taxon>Flavobacteriaceae</taxon>
        <taxon>Flavobacterium</taxon>
    </lineage>
</organism>
<dbReference type="EMBL" id="BMFG01000011">
    <property type="protein sequence ID" value="GGD33769.1"/>
    <property type="molecule type" value="Genomic_DNA"/>
</dbReference>
<keyword evidence="3 5" id="KW-1133">Transmembrane helix</keyword>
<feature type="transmembrane region" description="Helical" evidence="5">
    <location>
        <begin position="12"/>
        <end position="33"/>
    </location>
</feature>
<keyword evidence="2 5" id="KW-0812">Transmembrane</keyword>
<dbReference type="GO" id="GO:0016020">
    <property type="term" value="C:membrane"/>
    <property type="evidence" value="ECO:0007669"/>
    <property type="project" value="UniProtKB-SubCell"/>
</dbReference>
<evidence type="ECO:0000256" key="2">
    <source>
        <dbReference type="ARBA" id="ARBA00022692"/>
    </source>
</evidence>
<comment type="caution">
    <text evidence="7">The sequence shown here is derived from an EMBL/GenBank/DDBJ whole genome shotgun (WGS) entry which is preliminary data.</text>
</comment>
<feature type="domain" description="RDD" evidence="6">
    <location>
        <begin position="10"/>
        <end position="127"/>
    </location>
</feature>
<dbReference type="Pfam" id="PF06271">
    <property type="entry name" value="RDD"/>
    <property type="match status" value="1"/>
</dbReference>
<name>A0A917DFN3_9FLAO</name>
<sequence>MNDKLKYLIKRVLSAFFDLVVFAIVCEPFGFIWNNGEGETNLPTYIFFALYYFVICTQEFFFNKTIGKFLFGLKLEYENNIDIYGVQKFFKLFIRRAFDFIELICPFSYFIFIIVNKENKKLGDYLTGITIKIPKN</sequence>
<reference evidence="7" key="2">
    <citation type="submission" date="2020-09" db="EMBL/GenBank/DDBJ databases">
        <authorList>
            <person name="Sun Q."/>
            <person name="Zhou Y."/>
        </authorList>
    </citation>
    <scope>NUCLEOTIDE SEQUENCE</scope>
    <source>
        <strain evidence="7">CGMCC 1.12506</strain>
    </source>
</reference>
<evidence type="ECO:0000256" key="3">
    <source>
        <dbReference type="ARBA" id="ARBA00022989"/>
    </source>
</evidence>
<evidence type="ECO:0000259" key="6">
    <source>
        <dbReference type="Pfam" id="PF06271"/>
    </source>
</evidence>
<evidence type="ECO:0000256" key="4">
    <source>
        <dbReference type="ARBA" id="ARBA00023136"/>
    </source>
</evidence>
<dbReference type="AlphaFoldDB" id="A0A917DFN3"/>
<evidence type="ECO:0000256" key="1">
    <source>
        <dbReference type="ARBA" id="ARBA00004141"/>
    </source>
</evidence>
<proteinExistence type="predicted"/>
<reference evidence="7" key="1">
    <citation type="journal article" date="2014" name="Int. J. Syst. Evol. Microbiol.">
        <title>Complete genome sequence of Corynebacterium casei LMG S-19264T (=DSM 44701T), isolated from a smear-ripened cheese.</title>
        <authorList>
            <consortium name="US DOE Joint Genome Institute (JGI-PGF)"/>
            <person name="Walter F."/>
            <person name="Albersmeier A."/>
            <person name="Kalinowski J."/>
            <person name="Ruckert C."/>
        </authorList>
    </citation>
    <scope>NUCLEOTIDE SEQUENCE</scope>
    <source>
        <strain evidence="7">CGMCC 1.12506</strain>
    </source>
</reference>
<comment type="subcellular location">
    <subcellularLocation>
        <location evidence="1">Membrane</location>
        <topology evidence="1">Multi-pass membrane protein</topology>
    </subcellularLocation>
</comment>
<keyword evidence="4 5" id="KW-0472">Membrane</keyword>
<accession>A0A917DFN3</accession>
<gene>
    <name evidence="7" type="ORF">GCM10011343_24690</name>
</gene>
<evidence type="ECO:0000256" key="5">
    <source>
        <dbReference type="SAM" id="Phobius"/>
    </source>
</evidence>
<evidence type="ECO:0000313" key="8">
    <source>
        <dbReference type="Proteomes" id="UP000625735"/>
    </source>
</evidence>